<feature type="transmembrane region" description="Helical" evidence="7">
    <location>
        <begin position="224"/>
        <end position="249"/>
    </location>
</feature>
<dbReference type="PANTHER" id="PTHR24365">
    <property type="entry name" value="TOLL-LIKE RECEPTOR"/>
    <property type="match status" value="1"/>
</dbReference>
<keyword evidence="4 7" id="KW-1133">Transmembrane helix</keyword>
<dbReference type="SUPFAM" id="SSF52058">
    <property type="entry name" value="L domain-like"/>
    <property type="match status" value="1"/>
</dbReference>
<dbReference type="Gene3D" id="3.80.10.10">
    <property type="entry name" value="Ribonuclease Inhibitor"/>
    <property type="match status" value="1"/>
</dbReference>
<dbReference type="OrthoDB" id="9229163at2759"/>
<feature type="region of interest" description="Disordered" evidence="6">
    <location>
        <begin position="154"/>
        <end position="193"/>
    </location>
</feature>
<dbReference type="EMBL" id="CADEPM010000005">
    <property type="protein sequence ID" value="CAB3405749.1"/>
    <property type="molecule type" value="Genomic_DNA"/>
</dbReference>
<comment type="caution">
    <text evidence="8">The sequence shown here is derived from an EMBL/GenBank/DDBJ whole genome shotgun (WGS) entry which is preliminary data.</text>
</comment>
<accession>A0A8S1EPR5</accession>
<feature type="compositionally biased region" description="Low complexity" evidence="6">
    <location>
        <begin position="166"/>
        <end position="193"/>
    </location>
</feature>
<dbReference type="PANTHER" id="PTHR24365:SF541">
    <property type="entry name" value="PROTEIN TOLL-RELATED"/>
    <property type="match status" value="1"/>
</dbReference>
<proteinExistence type="predicted"/>
<evidence type="ECO:0000256" key="6">
    <source>
        <dbReference type="SAM" id="MobiDB-lite"/>
    </source>
</evidence>
<dbReference type="Proteomes" id="UP000494206">
    <property type="component" value="Unassembled WGS sequence"/>
</dbReference>
<evidence type="ECO:0000313" key="8">
    <source>
        <dbReference type="EMBL" id="CAB3405749.1"/>
    </source>
</evidence>
<dbReference type="GO" id="GO:0005886">
    <property type="term" value="C:plasma membrane"/>
    <property type="evidence" value="ECO:0007669"/>
    <property type="project" value="TreeGrafter"/>
</dbReference>
<dbReference type="InterPro" id="IPR032675">
    <property type="entry name" value="LRR_dom_sf"/>
</dbReference>
<dbReference type="AlphaFoldDB" id="A0A8S1EPR5"/>
<evidence type="ECO:0000256" key="5">
    <source>
        <dbReference type="ARBA" id="ARBA00023136"/>
    </source>
</evidence>
<sequence length="277" mass="31139">MTSKELALVGGLKNLTHLEISSGSLTTIPTEIRQIGTLTHLSIQSNRLQQLDHSSLSILESLKKVRIGGNSTRFACDCDSPTDLQRWLLDAKNRVRVEDIDDVYCDLNKIGVVPIIEALPGTNESVCVEPTEETKQWMIFVDNAKKEMQNETIATTQSTSVGPEYTIESETTSKTTTTRLKTSSSSISRGTTTSLKMAEPTETVKLRKKFHDVENEEPHKFVNALIFILFICVLILIISIGVTIYYKFLHPDKELFKRKKASREHLQPLKHEPHNSS</sequence>
<keyword evidence="3" id="KW-0732">Signal</keyword>
<evidence type="ECO:0008006" key="10">
    <source>
        <dbReference type="Google" id="ProtNLM"/>
    </source>
</evidence>
<keyword evidence="2 7" id="KW-0812">Transmembrane</keyword>
<organism evidence="8 9">
    <name type="scientific">Caenorhabditis bovis</name>
    <dbReference type="NCBI Taxonomy" id="2654633"/>
    <lineage>
        <taxon>Eukaryota</taxon>
        <taxon>Metazoa</taxon>
        <taxon>Ecdysozoa</taxon>
        <taxon>Nematoda</taxon>
        <taxon>Chromadorea</taxon>
        <taxon>Rhabditida</taxon>
        <taxon>Rhabditina</taxon>
        <taxon>Rhabditomorpha</taxon>
        <taxon>Rhabditoidea</taxon>
        <taxon>Rhabditidae</taxon>
        <taxon>Peloderinae</taxon>
        <taxon>Caenorhabditis</taxon>
    </lineage>
</organism>
<gene>
    <name evidence="8" type="ORF">CBOVIS_LOCUS7910</name>
</gene>
<comment type="subcellular location">
    <subcellularLocation>
        <location evidence="1">Membrane</location>
        <topology evidence="1">Single-pass membrane protein</topology>
    </subcellularLocation>
</comment>
<evidence type="ECO:0000256" key="1">
    <source>
        <dbReference type="ARBA" id="ARBA00004167"/>
    </source>
</evidence>
<name>A0A8S1EPR5_9PELO</name>
<evidence type="ECO:0000256" key="3">
    <source>
        <dbReference type="ARBA" id="ARBA00022729"/>
    </source>
</evidence>
<dbReference type="GO" id="GO:0038023">
    <property type="term" value="F:signaling receptor activity"/>
    <property type="evidence" value="ECO:0007669"/>
    <property type="project" value="TreeGrafter"/>
</dbReference>
<evidence type="ECO:0000256" key="7">
    <source>
        <dbReference type="SAM" id="Phobius"/>
    </source>
</evidence>
<reference evidence="8 9" key="1">
    <citation type="submission" date="2020-04" db="EMBL/GenBank/DDBJ databases">
        <authorList>
            <person name="Laetsch R D."/>
            <person name="Stevens L."/>
            <person name="Kumar S."/>
            <person name="Blaxter L. M."/>
        </authorList>
    </citation>
    <scope>NUCLEOTIDE SEQUENCE [LARGE SCALE GENOMIC DNA]</scope>
</reference>
<protein>
    <recommendedName>
        <fullName evidence="10">LRRCT domain-containing protein</fullName>
    </recommendedName>
</protein>
<keyword evidence="5 7" id="KW-0472">Membrane</keyword>
<evidence type="ECO:0000256" key="2">
    <source>
        <dbReference type="ARBA" id="ARBA00022692"/>
    </source>
</evidence>
<evidence type="ECO:0000256" key="4">
    <source>
        <dbReference type="ARBA" id="ARBA00022989"/>
    </source>
</evidence>
<evidence type="ECO:0000313" key="9">
    <source>
        <dbReference type="Proteomes" id="UP000494206"/>
    </source>
</evidence>
<keyword evidence="9" id="KW-1185">Reference proteome</keyword>
<dbReference type="GO" id="GO:0007165">
    <property type="term" value="P:signal transduction"/>
    <property type="evidence" value="ECO:0007669"/>
    <property type="project" value="TreeGrafter"/>
</dbReference>